<dbReference type="AlphaFoldDB" id="A0A5K3G2N7"/>
<sequence length="131" mass="14312">MVGRRQTFCLHTLASLTAGCDSGLLMHINTAPTHSAISGGSSPLGNIQHIHSDASRWLCADPHGPLQKGPRNAGRCFWRESQMDDSYSHRRLPLLPSTSLVLRRDPTSTWSNWLALVGLHSMSGYVGNANH</sequence>
<evidence type="ECO:0000313" key="1">
    <source>
        <dbReference type="WBParaSite" id="MCU_012372-RA"/>
    </source>
</evidence>
<accession>A0A5K3G2N7</accession>
<reference evidence="1" key="1">
    <citation type="submission" date="2019-11" db="UniProtKB">
        <authorList>
            <consortium name="WormBaseParasite"/>
        </authorList>
    </citation>
    <scope>IDENTIFICATION</scope>
</reference>
<dbReference type="WBParaSite" id="MCU_012372-RA">
    <property type="protein sequence ID" value="MCU_012372-RA"/>
    <property type="gene ID" value="MCU_012372"/>
</dbReference>
<organism evidence="1">
    <name type="scientific">Mesocestoides corti</name>
    <name type="common">Flatworm</name>
    <dbReference type="NCBI Taxonomy" id="53468"/>
    <lineage>
        <taxon>Eukaryota</taxon>
        <taxon>Metazoa</taxon>
        <taxon>Spiralia</taxon>
        <taxon>Lophotrochozoa</taxon>
        <taxon>Platyhelminthes</taxon>
        <taxon>Cestoda</taxon>
        <taxon>Eucestoda</taxon>
        <taxon>Cyclophyllidea</taxon>
        <taxon>Mesocestoididae</taxon>
        <taxon>Mesocestoides</taxon>
    </lineage>
</organism>
<protein>
    <submittedName>
        <fullName evidence="1">Cytochrome P450</fullName>
    </submittedName>
</protein>
<dbReference type="PROSITE" id="PS51257">
    <property type="entry name" value="PROKAR_LIPOPROTEIN"/>
    <property type="match status" value="1"/>
</dbReference>
<proteinExistence type="predicted"/>
<name>A0A5K3G2N7_MESCO</name>